<organism evidence="2 3">
    <name type="scientific">Diabrotica balteata</name>
    <name type="common">Banded cucumber beetle</name>
    <dbReference type="NCBI Taxonomy" id="107213"/>
    <lineage>
        <taxon>Eukaryota</taxon>
        <taxon>Metazoa</taxon>
        <taxon>Ecdysozoa</taxon>
        <taxon>Arthropoda</taxon>
        <taxon>Hexapoda</taxon>
        <taxon>Insecta</taxon>
        <taxon>Pterygota</taxon>
        <taxon>Neoptera</taxon>
        <taxon>Endopterygota</taxon>
        <taxon>Coleoptera</taxon>
        <taxon>Polyphaga</taxon>
        <taxon>Cucujiformia</taxon>
        <taxon>Chrysomeloidea</taxon>
        <taxon>Chrysomelidae</taxon>
        <taxon>Galerucinae</taxon>
        <taxon>Diabroticina</taxon>
        <taxon>Diabroticites</taxon>
        <taxon>Diabrotica</taxon>
    </lineage>
</organism>
<keyword evidence="3" id="KW-1185">Reference proteome</keyword>
<evidence type="ECO:0000313" key="2">
    <source>
        <dbReference type="EMBL" id="CAG9836618.1"/>
    </source>
</evidence>
<reference evidence="2" key="1">
    <citation type="submission" date="2022-01" db="EMBL/GenBank/DDBJ databases">
        <authorList>
            <person name="King R."/>
        </authorList>
    </citation>
    <scope>NUCLEOTIDE SEQUENCE</scope>
</reference>
<dbReference type="AlphaFoldDB" id="A0A9N9T650"/>
<gene>
    <name evidence="2" type="ORF">DIABBA_LOCUS9693</name>
</gene>
<protein>
    <submittedName>
        <fullName evidence="2">Uncharacterized protein</fullName>
    </submittedName>
</protein>
<sequence length="115" mass="13327">MLVVRLKILKFKPKAHLDRVYIFLKSVYIERSFKRLNCQKKIQRVATKSLRKWLPPPLRKLSQGKVDKAQANTPPPLKKTGSDKRIKCPRFQTTKKSREHVEASLGVALTYNPTT</sequence>
<dbReference type="EMBL" id="OU898281">
    <property type="protein sequence ID" value="CAG9836618.1"/>
    <property type="molecule type" value="Genomic_DNA"/>
</dbReference>
<evidence type="ECO:0000313" key="3">
    <source>
        <dbReference type="Proteomes" id="UP001153709"/>
    </source>
</evidence>
<name>A0A9N9T650_DIABA</name>
<dbReference type="Proteomes" id="UP001153709">
    <property type="component" value="Chromosome 6"/>
</dbReference>
<accession>A0A9N9T650</accession>
<proteinExistence type="predicted"/>
<feature type="region of interest" description="Disordered" evidence="1">
    <location>
        <begin position="56"/>
        <end position="84"/>
    </location>
</feature>
<evidence type="ECO:0000256" key="1">
    <source>
        <dbReference type="SAM" id="MobiDB-lite"/>
    </source>
</evidence>